<dbReference type="Proteomes" id="UP001163603">
    <property type="component" value="Chromosome 4"/>
</dbReference>
<comment type="caution">
    <text evidence="1">The sequence shown here is derived from an EMBL/GenBank/DDBJ whole genome shotgun (WGS) entry which is preliminary data.</text>
</comment>
<evidence type="ECO:0000313" key="2">
    <source>
        <dbReference type="Proteomes" id="UP001163603"/>
    </source>
</evidence>
<reference evidence="2" key="1">
    <citation type="journal article" date="2023" name="G3 (Bethesda)">
        <title>Genome assembly and association tests identify interacting loci associated with vigor, precocity, and sex in interspecific pistachio rootstocks.</title>
        <authorList>
            <person name="Palmer W."/>
            <person name="Jacygrad E."/>
            <person name="Sagayaradj S."/>
            <person name="Cavanaugh K."/>
            <person name="Han R."/>
            <person name="Bertier L."/>
            <person name="Beede B."/>
            <person name="Kafkas S."/>
            <person name="Golino D."/>
            <person name="Preece J."/>
            <person name="Michelmore R."/>
        </authorList>
    </citation>
    <scope>NUCLEOTIDE SEQUENCE [LARGE SCALE GENOMIC DNA]</scope>
</reference>
<name>A0ACC0Z0B2_9ROSI</name>
<dbReference type="EMBL" id="CM047739">
    <property type="protein sequence ID" value="KAJ0043428.1"/>
    <property type="molecule type" value="Genomic_DNA"/>
</dbReference>
<organism evidence="1 2">
    <name type="scientific">Pistacia integerrima</name>
    <dbReference type="NCBI Taxonomy" id="434235"/>
    <lineage>
        <taxon>Eukaryota</taxon>
        <taxon>Viridiplantae</taxon>
        <taxon>Streptophyta</taxon>
        <taxon>Embryophyta</taxon>
        <taxon>Tracheophyta</taxon>
        <taxon>Spermatophyta</taxon>
        <taxon>Magnoliopsida</taxon>
        <taxon>eudicotyledons</taxon>
        <taxon>Gunneridae</taxon>
        <taxon>Pentapetalae</taxon>
        <taxon>rosids</taxon>
        <taxon>malvids</taxon>
        <taxon>Sapindales</taxon>
        <taxon>Anacardiaceae</taxon>
        <taxon>Pistacia</taxon>
    </lineage>
</organism>
<accession>A0ACC0Z0B2</accession>
<protein>
    <submittedName>
        <fullName evidence="1">Uncharacterized protein</fullName>
    </submittedName>
</protein>
<gene>
    <name evidence="1" type="ORF">Pint_19261</name>
</gene>
<keyword evidence="2" id="KW-1185">Reference proteome</keyword>
<evidence type="ECO:0000313" key="1">
    <source>
        <dbReference type="EMBL" id="KAJ0043428.1"/>
    </source>
</evidence>
<proteinExistence type="predicted"/>
<sequence>MGLGPDAIHVGTWSVGKSKIKKKKGDESRETGSGCWFKFRFMGSCLSSRSKRDGSISGTSTHYAESKSTNDNSRDQPVVPVVSSSTTTTSNTLSTTPSTPNRREELKISSQLRKFSYNELKSATRNFRLESLLGEGGFGCVYKGWINENGTSPVKPGMGLPVAVKTLNHDGLQGHKEWLAEVNFLGNLLHPNLVKLIGCCIEDDQRLLVYEFMPRGSLENHLFRRSLPLPWSIRMKIALGAAKGLAFLHEEAEKPVIYRDFKTSNILLDGDYNAKLSDFGLAKDGPEGDKTHVSTRVMGNLWLCGPRVCDDRILCRLLHLLVLETITTISTIPDSPLLLTGGLLLLTFEENRRHLTSKSDVYSFGVVLLEMLTGRRSMDKNRPNGEHNLVEWARPHLVERRRFYRLMDPRLEGCFSIRGAQKAIQLATRCLSRDPKTRPLMSEVVEALKPLPTLTDMASSSSYFQAMQTEHAGSNSNANRGTGVQVGNIPRNGQPTRSVSIPNGPHVSPYHRNNPNRSPKPRELGQFNFSCFPNLEYLDLGWNNLSGRIPSQMGALSKLEILYLDSNNLIGVIPSEIWSLRNLQTLYLSINNFTGPVSISLVELAYTMVVTEKCDVYSFGVVALEVLMGRHPEEILSLSSSSSSTQNVMLIDVLDSRLSPPVNRIVKQEIMLVSTIAFACLRSKPKSRPTMKRVSQEILKQKTSFAKSFGEISISELRNQEMYLFDEHDA</sequence>